<accession>A0ACC0RIR8</accession>
<evidence type="ECO:0000313" key="1">
    <source>
        <dbReference type="EMBL" id="KAI9377003.1"/>
    </source>
</evidence>
<dbReference type="Proteomes" id="UP000006729">
    <property type="component" value="Chromosome 19"/>
</dbReference>
<comment type="caution">
    <text evidence="1">The sequence shown here is derived from an EMBL/GenBank/DDBJ whole genome shotgun (WGS) entry which is preliminary data.</text>
</comment>
<name>A0ACC0RIR8_POPTR</name>
<protein>
    <submittedName>
        <fullName evidence="1">Uncharacterized protein</fullName>
    </submittedName>
</protein>
<reference evidence="1 2" key="1">
    <citation type="journal article" date="2006" name="Science">
        <title>The genome of black cottonwood, Populus trichocarpa (Torr. &amp; Gray).</title>
        <authorList>
            <person name="Tuskan G.A."/>
            <person name="Difazio S."/>
            <person name="Jansson S."/>
            <person name="Bohlmann J."/>
            <person name="Grigoriev I."/>
            <person name="Hellsten U."/>
            <person name="Putnam N."/>
            <person name="Ralph S."/>
            <person name="Rombauts S."/>
            <person name="Salamov A."/>
            <person name="Schein J."/>
            <person name="Sterck L."/>
            <person name="Aerts A."/>
            <person name="Bhalerao R.R."/>
            <person name="Bhalerao R.P."/>
            <person name="Blaudez D."/>
            <person name="Boerjan W."/>
            <person name="Brun A."/>
            <person name="Brunner A."/>
            <person name="Busov V."/>
            <person name="Campbell M."/>
            <person name="Carlson J."/>
            <person name="Chalot M."/>
            <person name="Chapman J."/>
            <person name="Chen G.L."/>
            <person name="Cooper D."/>
            <person name="Coutinho P.M."/>
            <person name="Couturier J."/>
            <person name="Covert S."/>
            <person name="Cronk Q."/>
            <person name="Cunningham R."/>
            <person name="Davis J."/>
            <person name="Degroeve S."/>
            <person name="Dejardin A."/>
            <person name="Depamphilis C."/>
            <person name="Detter J."/>
            <person name="Dirks B."/>
            <person name="Dubchak I."/>
            <person name="Duplessis S."/>
            <person name="Ehlting J."/>
            <person name="Ellis B."/>
            <person name="Gendler K."/>
            <person name="Goodstein D."/>
            <person name="Gribskov M."/>
            <person name="Grimwood J."/>
            <person name="Groover A."/>
            <person name="Gunter L."/>
            <person name="Hamberger B."/>
            <person name="Heinze B."/>
            <person name="Helariutta Y."/>
            <person name="Henrissat B."/>
            <person name="Holligan D."/>
            <person name="Holt R."/>
            <person name="Huang W."/>
            <person name="Islam-Faridi N."/>
            <person name="Jones S."/>
            <person name="Jones-Rhoades M."/>
            <person name="Jorgensen R."/>
            <person name="Joshi C."/>
            <person name="Kangasjarvi J."/>
            <person name="Karlsson J."/>
            <person name="Kelleher C."/>
            <person name="Kirkpatrick R."/>
            <person name="Kirst M."/>
            <person name="Kohler A."/>
            <person name="Kalluri U."/>
            <person name="Larimer F."/>
            <person name="Leebens-Mack J."/>
            <person name="Leple J.C."/>
            <person name="Locascio P."/>
            <person name="Lou Y."/>
            <person name="Lucas S."/>
            <person name="Martin F."/>
            <person name="Montanini B."/>
            <person name="Napoli C."/>
            <person name="Nelson D.R."/>
            <person name="Nelson C."/>
            <person name="Nieminen K."/>
            <person name="Nilsson O."/>
            <person name="Pereda V."/>
            <person name="Peter G."/>
            <person name="Philippe R."/>
            <person name="Pilate G."/>
            <person name="Poliakov A."/>
            <person name="Razumovskaya J."/>
            <person name="Richardson P."/>
            <person name="Rinaldi C."/>
            <person name="Ritland K."/>
            <person name="Rouze P."/>
            <person name="Ryaboy D."/>
            <person name="Schmutz J."/>
            <person name="Schrader J."/>
            <person name="Segerman B."/>
            <person name="Shin H."/>
            <person name="Siddiqui A."/>
            <person name="Sterky F."/>
            <person name="Terry A."/>
            <person name="Tsai C.J."/>
            <person name="Uberbacher E."/>
            <person name="Unneberg P."/>
            <person name="Vahala J."/>
            <person name="Wall K."/>
            <person name="Wessler S."/>
            <person name="Yang G."/>
            <person name="Yin T."/>
            <person name="Douglas C."/>
            <person name="Marra M."/>
            <person name="Sandberg G."/>
            <person name="Van de Peer Y."/>
            <person name="Rokhsar D."/>
        </authorList>
    </citation>
    <scope>NUCLEOTIDE SEQUENCE [LARGE SCALE GENOMIC DNA]</scope>
    <source>
        <strain evidence="2">cv. Nisqually</strain>
    </source>
</reference>
<gene>
    <name evidence="1" type="ORF">POPTR_019G014304v4</name>
</gene>
<keyword evidence="2" id="KW-1185">Reference proteome</keyword>
<dbReference type="EMBL" id="CM009308">
    <property type="protein sequence ID" value="KAI9377003.1"/>
    <property type="molecule type" value="Genomic_DNA"/>
</dbReference>
<evidence type="ECO:0000313" key="2">
    <source>
        <dbReference type="Proteomes" id="UP000006729"/>
    </source>
</evidence>
<organism evidence="1 2">
    <name type="scientific">Populus trichocarpa</name>
    <name type="common">Western balsam poplar</name>
    <name type="synonym">Populus balsamifera subsp. trichocarpa</name>
    <dbReference type="NCBI Taxonomy" id="3694"/>
    <lineage>
        <taxon>Eukaryota</taxon>
        <taxon>Viridiplantae</taxon>
        <taxon>Streptophyta</taxon>
        <taxon>Embryophyta</taxon>
        <taxon>Tracheophyta</taxon>
        <taxon>Spermatophyta</taxon>
        <taxon>Magnoliopsida</taxon>
        <taxon>eudicotyledons</taxon>
        <taxon>Gunneridae</taxon>
        <taxon>Pentapetalae</taxon>
        <taxon>rosids</taxon>
        <taxon>fabids</taxon>
        <taxon>Malpighiales</taxon>
        <taxon>Salicaceae</taxon>
        <taxon>Saliceae</taxon>
        <taxon>Populus</taxon>
    </lineage>
</organism>
<proteinExistence type="predicted"/>
<sequence>MGRSDDPFWNEVEDMNDGSKKCKFCGHLFANGTSISRIKWHLSGERGHGVGICGQVPKEVQEAAFLAMHVGNKRHKSIASSSNVDISTCPQEQDNAVLGNLAQGVGRERIHSRLEAANGMENTGEGSFQHVDRSVSPWRLGVDAHENRGEATQRTDLADQFADSTWVQIHSALSKAQKLNEISTYLMQEDEDVERLHDAFETVPRTEQVQHLERGSSCERPSINQADEPRGDSSQFCRDIGKCYDQPCAPSVNDDVTRHDALDMVRVRTEPVEEKVVETSGRSAIQAGAGARSSEGLKYNKTRGVPLPTSSTKPMGQVFKENTKVLWSLLMDGKVSTIGIYGMGGVGKSTILQHIYNELLQKPDICNYIWWVTVSQDFSINRLQNLIAKHLDLDLSRENDELHRAAKLLEELRKKQKWILILDDLWNNFELHEVGIPISLKGCKLILTTRSETICHRIACHHKIQVKPLCEGEAWILFKENLGCDIALSSEVGGIAKDIARESEVEGIAKDIARECAGLPLGIITVARSLRGVDDLHQWRNTLNKLKESEFRDMKVFKLLRLSYDRLGDLALQQCLLYCALFPEDHRIEREELIGYLIDVGIIKGMRSRKYAFDEGHTMLNRLEHVCLLERAQMMGSPRRVKMHDLIRDMAIQILLENSRGMVKAGAQLKELPDAEEWTENLTIVSLMQNEYEEIPTGHSPRCPYLSTLLLCQNRWLGFIADSFFKQLHGLKVLDLSCTGIENLPDSVSDLVSLTALLLSHCDKLKHVPSLKKLTALKRLNLSWTTLEKMPQGMECLTNLRYLRMTGCGEKEFPSGILPKLSHLQDFVLEEFMVRGDPPITVKGKEVGSLRNLESLECHFEGFSDFMEYLRSRYGIQSLSTYKILVGMVNAHYWAQINNFPSKTVGLGNLSINGDGDFQVKFLNGIQGLVCECIDARSLCDVLSLENATELEVITIYGCGSMESLVSSSWFCYAPPRLPSCNGTFSGLKEFSCRRCKSMKKLFPLVLLPNLVNLEVISVCFCEKMEEIIGTTDEESITSNSITEFILPKLRTLELLGLPELKSICSAKLICNALEDICVIDCKELKRMPICLPLLENGQPSPPPSLKNILASPRQWWESVVEWEHPNAKDVLRPFIPFL</sequence>